<keyword evidence="3" id="KW-1185">Reference proteome</keyword>
<gene>
    <name evidence="2" type="ORF">SAMN05216557_102155</name>
</gene>
<sequence>MDQAWAVRFANRWRATSAAAAAPNNSIIGGAGTGVGGPPFDPLLPEDEAELADDAEDALLALDPVLPEAPLADDPLALEPLALDPFDDQPPFEDHPPLDDQPLLLDP</sequence>
<name>A0A1G7I8Z9_9SPHN</name>
<organism evidence="2 3">
    <name type="scientific">Sphingomonas carotinifaciens</name>
    <dbReference type="NCBI Taxonomy" id="1166323"/>
    <lineage>
        <taxon>Bacteria</taxon>
        <taxon>Pseudomonadati</taxon>
        <taxon>Pseudomonadota</taxon>
        <taxon>Alphaproteobacteria</taxon>
        <taxon>Sphingomonadales</taxon>
        <taxon>Sphingomonadaceae</taxon>
        <taxon>Sphingomonas</taxon>
    </lineage>
</organism>
<dbReference type="AlphaFoldDB" id="A0A1G7I8Z9"/>
<proteinExistence type="predicted"/>
<feature type="compositionally biased region" description="Low complexity" evidence="1">
    <location>
        <begin position="70"/>
        <end position="84"/>
    </location>
</feature>
<evidence type="ECO:0000313" key="3">
    <source>
        <dbReference type="Proteomes" id="UP000323502"/>
    </source>
</evidence>
<dbReference type="EMBL" id="FNBI01000002">
    <property type="protein sequence ID" value="SDF09063.1"/>
    <property type="molecule type" value="Genomic_DNA"/>
</dbReference>
<feature type="region of interest" description="Disordered" evidence="1">
    <location>
        <begin position="70"/>
        <end position="107"/>
    </location>
</feature>
<accession>A0A1G7I8Z9</accession>
<evidence type="ECO:0000313" key="2">
    <source>
        <dbReference type="EMBL" id="SDF09063.1"/>
    </source>
</evidence>
<evidence type="ECO:0000256" key="1">
    <source>
        <dbReference type="SAM" id="MobiDB-lite"/>
    </source>
</evidence>
<protein>
    <submittedName>
        <fullName evidence="2">Uncharacterized protein</fullName>
    </submittedName>
</protein>
<dbReference type="Proteomes" id="UP000323502">
    <property type="component" value="Unassembled WGS sequence"/>
</dbReference>
<reference evidence="2 3" key="1">
    <citation type="submission" date="2016-10" db="EMBL/GenBank/DDBJ databases">
        <authorList>
            <person name="Varghese N."/>
            <person name="Submissions S."/>
        </authorList>
    </citation>
    <scope>NUCLEOTIDE SEQUENCE [LARGE SCALE GENOMIC DNA]</scope>
    <source>
        <strain evidence="2 3">S7-754</strain>
    </source>
</reference>